<gene>
    <name evidence="1" type="ORF">MJG50_16650</name>
</gene>
<organism evidence="1 2">
    <name type="scientific">Fredinandcohnia quinoae</name>
    <dbReference type="NCBI Taxonomy" id="2918902"/>
    <lineage>
        <taxon>Bacteria</taxon>
        <taxon>Bacillati</taxon>
        <taxon>Bacillota</taxon>
        <taxon>Bacilli</taxon>
        <taxon>Bacillales</taxon>
        <taxon>Bacillaceae</taxon>
        <taxon>Fredinandcohnia</taxon>
    </lineage>
</organism>
<dbReference type="EMBL" id="JAKTTI010000031">
    <property type="protein sequence ID" value="MCH1626965.1"/>
    <property type="molecule type" value="Genomic_DNA"/>
</dbReference>
<dbReference type="AlphaFoldDB" id="A0AAW5EBC0"/>
<reference evidence="1" key="1">
    <citation type="submission" date="2022-02" db="EMBL/GenBank/DDBJ databases">
        <title>Fredinandcohnia quinoae sp. nov. isolated from Chenopodium quinoa seeds.</title>
        <authorList>
            <person name="Saati-Santamaria Z."/>
            <person name="Flores-Felix J.D."/>
            <person name="Igual J.M."/>
            <person name="Velazquez E."/>
            <person name="Garcia-Fraile P."/>
            <person name="Martinez-Molina E."/>
        </authorList>
    </citation>
    <scope>NUCLEOTIDE SEQUENCE</scope>
    <source>
        <strain evidence="1">SECRCQ15</strain>
    </source>
</reference>
<keyword evidence="2" id="KW-1185">Reference proteome</keyword>
<name>A0AAW5EBC0_9BACI</name>
<sequence>MNNFHQQMHVNPYFQNTNPGMDDSRPCCGQQWGNPQIPFQGPVQQPNFGSFEMSPNAMDPSGSNMPQMGFPMMGNMNNNPHADWQFPNNQVQPNMIMGCGCGHGHHIPHGPGCGCGHHMPHGHGAHHHHMHMGQGPNWMGR</sequence>
<dbReference type="Proteomes" id="UP001431131">
    <property type="component" value="Unassembled WGS sequence"/>
</dbReference>
<proteinExistence type="predicted"/>
<evidence type="ECO:0000313" key="2">
    <source>
        <dbReference type="Proteomes" id="UP001431131"/>
    </source>
</evidence>
<protein>
    <submittedName>
        <fullName evidence="1">Uncharacterized protein</fullName>
    </submittedName>
</protein>
<comment type="caution">
    <text evidence="1">The sequence shown here is derived from an EMBL/GenBank/DDBJ whole genome shotgun (WGS) entry which is preliminary data.</text>
</comment>
<accession>A0AAW5EBC0</accession>
<dbReference type="RefSeq" id="WP_240256882.1">
    <property type="nucleotide sequence ID" value="NZ_JAKTTI010000031.1"/>
</dbReference>
<evidence type="ECO:0000313" key="1">
    <source>
        <dbReference type="EMBL" id="MCH1626965.1"/>
    </source>
</evidence>